<evidence type="ECO:0008006" key="5">
    <source>
        <dbReference type="Google" id="ProtNLM"/>
    </source>
</evidence>
<dbReference type="Proteomes" id="UP000321514">
    <property type="component" value="Unassembled WGS sequence"/>
</dbReference>
<dbReference type="EMBL" id="FOIB01000001">
    <property type="protein sequence ID" value="SES96132.1"/>
    <property type="molecule type" value="Genomic_DNA"/>
</dbReference>
<proteinExistence type="predicted"/>
<dbReference type="Proteomes" id="UP000183760">
    <property type="component" value="Unassembled WGS sequence"/>
</dbReference>
<comment type="caution">
    <text evidence="1">The sequence shown here is derived from an EMBL/GenBank/DDBJ whole genome shotgun (WGS) entry which is preliminary data.</text>
</comment>
<reference evidence="1 4" key="2">
    <citation type="submission" date="2019-07" db="EMBL/GenBank/DDBJ databases">
        <title>Whole genome shotgun sequence of Myxococcus fulvus NBRC 100333.</title>
        <authorList>
            <person name="Hosoyama A."/>
            <person name="Uohara A."/>
            <person name="Ohji S."/>
            <person name="Ichikawa N."/>
        </authorList>
    </citation>
    <scope>NUCLEOTIDE SEQUENCE [LARGE SCALE GENOMIC DNA]</scope>
    <source>
        <strain evidence="1 4">NBRC 100333</strain>
    </source>
</reference>
<dbReference type="OrthoDB" id="9949503at2"/>
<dbReference type="RefSeq" id="WP_046710917.1">
    <property type="nucleotide sequence ID" value="NZ_BJXR01000012.1"/>
</dbReference>
<evidence type="ECO:0000313" key="4">
    <source>
        <dbReference type="Proteomes" id="UP000321514"/>
    </source>
</evidence>
<gene>
    <name evidence="1" type="ORF">MFU01_07940</name>
    <name evidence="2" type="ORF">SAMN05443572_101695</name>
</gene>
<accession>A0A511SW32</accession>
<protein>
    <recommendedName>
        <fullName evidence="5">Lipoprotein</fullName>
    </recommendedName>
</protein>
<dbReference type="EMBL" id="BJXR01000012">
    <property type="protein sequence ID" value="GEN05757.1"/>
    <property type="molecule type" value="Genomic_DNA"/>
</dbReference>
<evidence type="ECO:0000313" key="1">
    <source>
        <dbReference type="EMBL" id="GEN05757.1"/>
    </source>
</evidence>
<dbReference type="AlphaFoldDB" id="A0A511SW32"/>
<dbReference type="PROSITE" id="PS51257">
    <property type="entry name" value="PROKAR_LIPOPROTEIN"/>
    <property type="match status" value="1"/>
</dbReference>
<keyword evidence="3" id="KW-1185">Reference proteome</keyword>
<evidence type="ECO:0000313" key="3">
    <source>
        <dbReference type="Proteomes" id="UP000183760"/>
    </source>
</evidence>
<evidence type="ECO:0000313" key="2">
    <source>
        <dbReference type="EMBL" id="SES96132.1"/>
    </source>
</evidence>
<sequence length="99" mass="10624">MHPRNFLGVMLTAGILAGCGVAPEGEEQVQDDAVRSASDVCDGTTAWEYYYYADPSMSGEPTGVVICKCRGVIQTWGDTTPTPYYYYWSGLCGGGEAAH</sequence>
<reference evidence="2 3" key="1">
    <citation type="submission" date="2016-10" db="EMBL/GenBank/DDBJ databases">
        <authorList>
            <person name="Varghese N."/>
            <person name="Submissions S."/>
        </authorList>
    </citation>
    <scope>NUCLEOTIDE SEQUENCE [LARGE SCALE GENOMIC DNA]</scope>
    <source>
        <strain evidence="2 3">DSM 16525</strain>
    </source>
</reference>
<organism evidence="1 4">
    <name type="scientific">Myxococcus fulvus</name>
    <dbReference type="NCBI Taxonomy" id="33"/>
    <lineage>
        <taxon>Bacteria</taxon>
        <taxon>Pseudomonadati</taxon>
        <taxon>Myxococcota</taxon>
        <taxon>Myxococcia</taxon>
        <taxon>Myxococcales</taxon>
        <taxon>Cystobacterineae</taxon>
        <taxon>Myxococcaceae</taxon>
        <taxon>Myxococcus</taxon>
    </lineage>
</organism>
<name>A0A511SW32_MYXFU</name>